<dbReference type="GO" id="GO:0005886">
    <property type="term" value="C:plasma membrane"/>
    <property type="evidence" value="ECO:0007669"/>
    <property type="project" value="UniProtKB-SubCell"/>
</dbReference>
<feature type="transmembrane region" description="Helical" evidence="6">
    <location>
        <begin position="131"/>
        <end position="150"/>
    </location>
</feature>
<keyword evidence="4 6" id="KW-1133">Transmembrane helix</keyword>
<feature type="transmembrane region" description="Helical" evidence="6">
    <location>
        <begin position="47"/>
        <end position="65"/>
    </location>
</feature>
<evidence type="ECO:0000256" key="5">
    <source>
        <dbReference type="ARBA" id="ARBA00023136"/>
    </source>
</evidence>
<keyword evidence="3 6" id="KW-0812">Transmembrane</keyword>
<evidence type="ECO:0000259" key="7">
    <source>
        <dbReference type="PROSITE" id="PS50850"/>
    </source>
</evidence>
<evidence type="ECO:0000256" key="6">
    <source>
        <dbReference type="SAM" id="Phobius"/>
    </source>
</evidence>
<evidence type="ECO:0000256" key="4">
    <source>
        <dbReference type="ARBA" id="ARBA00022989"/>
    </source>
</evidence>
<feature type="transmembrane region" description="Helical" evidence="6">
    <location>
        <begin position="98"/>
        <end position="119"/>
    </location>
</feature>
<dbReference type="AlphaFoldDB" id="A0ABD0BA65"/>
<feature type="transmembrane region" description="Helical" evidence="6">
    <location>
        <begin position="72"/>
        <end position="92"/>
    </location>
</feature>
<dbReference type="PANTHER" id="PTHR43124">
    <property type="entry name" value="PURINE EFFLUX PUMP PBUE"/>
    <property type="match status" value="1"/>
</dbReference>
<dbReference type="InterPro" id="IPR050189">
    <property type="entry name" value="MFS_Efflux_Transporters"/>
</dbReference>
<evidence type="ECO:0000256" key="3">
    <source>
        <dbReference type="ARBA" id="ARBA00022692"/>
    </source>
</evidence>
<dbReference type="CDD" id="cd17320">
    <property type="entry name" value="MFS_MdfA_MDR_like"/>
    <property type="match status" value="1"/>
</dbReference>
<reference evidence="8 9" key="1">
    <citation type="submission" date="2021-07" db="EMBL/GenBank/DDBJ databases">
        <title>Draft genome sequence of carbapenem-resistant Aeromonas spp. in Japan.</title>
        <authorList>
            <person name="Maehana S."/>
            <person name="Suzuki M."/>
            <person name="Kitasato H."/>
        </authorList>
    </citation>
    <scope>NUCLEOTIDE SEQUENCE [LARGE SCALE GENOMIC DNA]</scope>
    <source>
        <strain evidence="8 9">KAM382</strain>
    </source>
</reference>
<dbReference type="SUPFAM" id="SSF103473">
    <property type="entry name" value="MFS general substrate transporter"/>
    <property type="match status" value="1"/>
</dbReference>
<dbReference type="InterPro" id="IPR020846">
    <property type="entry name" value="MFS_dom"/>
</dbReference>
<feature type="transmembrane region" description="Helical" evidence="6">
    <location>
        <begin position="242"/>
        <end position="260"/>
    </location>
</feature>
<proteinExistence type="predicted"/>
<dbReference type="Pfam" id="PF07690">
    <property type="entry name" value="MFS_1"/>
    <property type="match status" value="1"/>
</dbReference>
<name>A0ABD0BA65_AERCA</name>
<dbReference type="PROSITE" id="PS50850">
    <property type="entry name" value="MFS"/>
    <property type="match status" value="1"/>
</dbReference>
<feature type="transmembrane region" description="Helical" evidence="6">
    <location>
        <begin position="207"/>
        <end position="227"/>
    </location>
</feature>
<feature type="transmembrane region" description="Helical" evidence="6">
    <location>
        <begin position="328"/>
        <end position="349"/>
    </location>
</feature>
<accession>A0ABD0BA65</accession>
<feature type="transmembrane region" description="Helical" evidence="6">
    <location>
        <begin position="156"/>
        <end position="175"/>
    </location>
</feature>
<comment type="caution">
    <text evidence="8">The sequence shown here is derived from an EMBL/GenBank/DDBJ whole genome shotgun (WGS) entry which is preliminary data.</text>
</comment>
<protein>
    <submittedName>
        <fullName evidence="8">MFS transporter</fullName>
    </submittedName>
</protein>
<dbReference type="Gene3D" id="1.20.1720.10">
    <property type="entry name" value="Multidrug resistance protein D"/>
    <property type="match status" value="1"/>
</dbReference>
<evidence type="ECO:0000313" key="8">
    <source>
        <dbReference type="EMBL" id="GJB92399.1"/>
    </source>
</evidence>
<evidence type="ECO:0000313" key="9">
    <source>
        <dbReference type="Proteomes" id="UP000737420"/>
    </source>
</evidence>
<dbReference type="RefSeq" id="WP_203763723.1">
    <property type="nucleotide sequence ID" value="NZ_AP024402.1"/>
</dbReference>
<feature type="domain" description="Major facilitator superfamily (MFS) profile" evidence="7">
    <location>
        <begin position="6"/>
        <end position="375"/>
    </location>
</feature>
<dbReference type="EMBL" id="BPOP01000023">
    <property type="protein sequence ID" value="GJB92399.1"/>
    <property type="molecule type" value="Genomic_DNA"/>
</dbReference>
<dbReference type="InterPro" id="IPR011701">
    <property type="entry name" value="MFS"/>
</dbReference>
<comment type="subcellular location">
    <subcellularLocation>
        <location evidence="1">Cell membrane</location>
        <topology evidence="1">Multi-pass membrane protein</topology>
    </subcellularLocation>
</comment>
<organism evidence="8 9">
    <name type="scientific">Aeromonas caviae</name>
    <name type="common">Aeromonas punctata</name>
    <dbReference type="NCBI Taxonomy" id="648"/>
    <lineage>
        <taxon>Bacteria</taxon>
        <taxon>Pseudomonadati</taxon>
        <taxon>Pseudomonadota</taxon>
        <taxon>Gammaproteobacteria</taxon>
        <taxon>Aeromonadales</taxon>
        <taxon>Aeromonadaceae</taxon>
        <taxon>Aeromonas</taxon>
    </lineage>
</organism>
<evidence type="ECO:0000256" key="1">
    <source>
        <dbReference type="ARBA" id="ARBA00004651"/>
    </source>
</evidence>
<feature type="transmembrane region" description="Helical" evidence="6">
    <location>
        <begin position="272"/>
        <end position="289"/>
    </location>
</feature>
<evidence type="ECO:0000256" key="2">
    <source>
        <dbReference type="ARBA" id="ARBA00022475"/>
    </source>
</evidence>
<gene>
    <name evidence="8" type="ORF">KAM382_24600</name>
</gene>
<dbReference type="PANTHER" id="PTHR43124:SF3">
    <property type="entry name" value="CHLORAMPHENICOL EFFLUX PUMP RV0191"/>
    <property type="match status" value="1"/>
</dbReference>
<dbReference type="Proteomes" id="UP000737420">
    <property type="component" value="Unassembled WGS sequence"/>
</dbReference>
<keyword evidence="5 6" id="KW-0472">Membrane</keyword>
<keyword evidence="2" id="KW-1003">Cell membrane</keyword>
<feature type="transmembrane region" description="Helical" evidence="6">
    <location>
        <begin position="295"/>
        <end position="316"/>
    </location>
</feature>
<sequence>MNNRLPPLWLVVGLMMFPQIVETIYSPVLTHIATEFRVSEGQASQTLSVYFLAFAAGVVCWGRLCDLVGRRPAMLAGLFTYGTGTLLALLVTQFETLLLARIISAFGAAVGSVVTQTMLRDSYRGSELARVFSVMGIALSLSPVLGLVSGGQLASWFGYLGVFGALLALAAGLLLTAGWQLPETRPAITQQIALWPLACRMARDPGLWCSAALVALFNTMLFGYYSLAPFLFAGLGLSAGEFGYTGILLALATLVGSLLNKRLLGRGWTPASLIRLVAVLALGSGWLVWASQASLWFLLPMTGVVIAFGLAIPNVLSQALLAYREVAGSAGALFGLGYYLLLSLGLAVAASLQDLGLLLGGCGLLALCCCWRRST</sequence>
<dbReference type="InterPro" id="IPR036259">
    <property type="entry name" value="MFS_trans_sf"/>
</dbReference>